<feature type="transmembrane region" description="Helical" evidence="1">
    <location>
        <begin position="56"/>
        <end position="74"/>
    </location>
</feature>
<keyword evidence="1" id="KW-0812">Transmembrane</keyword>
<feature type="transmembrane region" description="Helical" evidence="1">
    <location>
        <begin position="247"/>
        <end position="263"/>
    </location>
</feature>
<keyword evidence="3" id="KW-1185">Reference proteome</keyword>
<dbReference type="RefSeq" id="WP_205723689.1">
    <property type="nucleotide sequence ID" value="NZ_CP070608.1"/>
</dbReference>
<feature type="transmembrane region" description="Helical" evidence="1">
    <location>
        <begin position="299"/>
        <end position="319"/>
    </location>
</feature>
<dbReference type="KEGG" id="fuv:JR347_08845"/>
<evidence type="ECO:0000313" key="2">
    <source>
        <dbReference type="EMBL" id="QSE99178.1"/>
    </source>
</evidence>
<proteinExistence type="predicted"/>
<organism evidence="2 3">
    <name type="scientific">Fulvivirga lutea</name>
    <dbReference type="NCBI Taxonomy" id="2810512"/>
    <lineage>
        <taxon>Bacteria</taxon>
        <taxon>Pseudomonadati</taxon>
        <taxon>Bacteroidota</taxon>
        <taxon>Cytophagia</taxon>
        <taxon>Cytophagales</taxon>
        <taxon>Fulvivirgaceae</taxon>
        <taxon>Fulvivirga</taxon>
    </lineage>
</organism>
<feature type="transmembrane region" description="Helical" evidence="1">
    <location>
        <begin position="153"/>
        <end position="178"/>
    </location>
</feature>
<dbReference type="AlphaFoldDB" id="A0A974WII1"/>
<feature type="transmembrane region" description="Helical" evidence="1">
    <location>
        <begin position="129"/>
        <end position="147"/>
    </location>
</feature>
<keyword evidence="1" id="KW-0472">Membrane</keyword>
<gene>
    <name evidence="2" type="ORF">JR347_08845</name>
</gene>
<evidence type="ECO:0000256" key="1">
    <source>
        <dbReference type="SAM" id="Phobius"/>
    </source>
</evidence>
<dbReference type="EMBL" id="CP070608">
    <property type="protein sequence ID" value="QSE99178.1"/>
    <property type="molecule type" value="Genomic_DNA"/>
</dbReference>
<feature type="transmembrane region" description="Helical" evidence="1">
    <location>
        <begin position="185"/>
        <end position="210"/>
    </location>
</feature>
<keyword evidence="1" id="KW-1133">Transmembrane helix</keyword>
<accession>A0A974WII1</accession>
<sequence>MKKTIVWIAIGATLLSFICRFIALNQTSFANGWDSYFYLVQVKSIFETGRMHSEEWTLFYPLLMFISLIFDYVIAVKIVSSLLAATLTLGLILLAYSKTNSIYLALFIATWSIASPELTYFAAQWPKNLLGLNLLVYMLLFLTKNQWKWALLFLILSFFGHRLTAVISLVAVVGWYVIPHLNVKVILISTLGLLLILAVLHFAPGLLSFYDIERLNALFGKDIILPPNEFISILGFEKVSIVWKSELWIYFAVIVISGFFILTKAFKRSSDKFDIIIWMLLLTLWFPIYNYSLDGAGYRFFHNGAILIPLLFIILQPAFCRLKYHYVITSLFSIILLGLSTITFHSYNPEIHDPPYRLFSLITQKIESHWCDNRPELIIAHKSLAEYFTFQTNADAMPWIPEYEVEKDQLFRIAYVPLNQLQKYYLKDNYLKLSSNYIYLKESEWRAFMRNIQKNESKEINELFNTWKNPHTIRPSFLLKN</sequence>
<feature type="transmembrane region" description="Helical" evidence="1">
    <location>
        <begin position="326"/>
        <end position="347"/>
    </location>
</feature>
<reference evidence="2" key="1">
    <citation type="submission" date="2021-02" db="EMBL/GenBank/DDBJ databases">
        <title>Fulvivirga sp. S481 isolated from sea water.</title>
        <authorList>
            <person name="Bae S.S."/>
            <person name="Baek K."/>
        </authorList>
    </citation>
    <scope>NUCLEOTIDE SEQUENCE</scope>
    <source>
        <strain evidence="2">S481</strain>
    </source>
</reference>
<dbReference type="Proteomes" id="UP000662783">
    <property type="component" value="Chromosome"/>
</dbReference>
<feature type="transmembrane region" description="Helical" evidence="1">
    <location>
        <begin position="275"/>
        <end position="293"/>
    </location>
</feature>
<name>A0A974WII1_9BACT</name>
<evidence type="ECO:0000313" key="3">
    <source>
        <dbReference type="Proteomes" id="UP000662783"/>
    </source>
</evidence>
<protein>
    <submittedName>
        <fullName evidence="2">Uncharacterized protein</fullName>
    </submittedName>
</protein>